<evidence type="ECO:0000256" key="2">
    <source>
        <dbReference type="ARBA" id="ARBA00009959"/>
    </source>
</evidence>
<evidence type="ECO:0000313" key="10">
    <source>
        <dbReference type="EMBL" id="AWV97674.1"/>
    </source>
</evidence>
<comment type="subunit">
    <text evidence="9">Homodimer, forms a heterotetramer with a Cas1 homodimer.</text>
</comment>
<comment type="cofactor">
    <cofactor evidence="1 9">
        <name>Mg(2+)</name>
        <dbReference type="ChEBI" id="CHEBI:18420"/>
    </cofactor>
</comment>
<dbReference type="Gene3D" id="3.30.70.240">
    <property type="match status" value="1"/>
</dbReference>
<keyword evidence="11" id="KW-1185">Reference proteome</keyword>
<dbReference type="OrthoDB" id="960081at2"/>
<dbReference type="InterPro" id="IPR019199">
    <property type="entry name" value="Virulence_VapD/CRISPR_Cas2"/>
</dbReference>
<sequence length="97" mass="11517">MIYMVLYDITNNSIRKRIANRLIAEGYERLQLSVYLGNKNLKNDKKLWPVFCQWIEKDNGKMAIMKLPPTVVQNIHLEGEQMIDFEYLLGQKFCMFV</sequence>
<comment type="similarity">
    <text evidence="2 9">Belongs to the CRISPR-associated endoribonuclease Cas2 protein family.</text>
</comment>
<proteinExistence type="inferred from homology"/>
<dbReference type="NCBIfam" id="TIGR01573">
    <property type="entry name" value="cas2"/>
    <property type="match status" value="1"/>
</dbReference>
<organism evidence="10 11">
    <name type="scientific">Arcticibacterium luteifluviistationis</name>
    <dbReference type="NCBI Taxonomy" id="1784714"/>
    <lineage>
        <taxon>Bacteria</taxon>
        <taxon>Pseudomonadati</taxon>
        <taxon>Bacteroidota</taxon>
        <taxon>Cytophagia</taxon>
        <taxon>Cytophagales</taxon>
        <taxon>Leadbetterellaceae</taxon>
        <taxon>Arcticibacterium</taxon>
    </lineage>
</organism>
<dbReference type="InterPro" id="IPR021127">
    <property type="entry name" value="CRISPR_associated_Cas2"/>
</dbReference>
<accession>A0A2Z4G958</accession>
<comment type="function">
    <text evidence="9">CRISPR (clustered regularly interspaced short palindromic repeat), is an adaptive immune system that provides protection against mobile genetic elements (viruses, transposable elements and conjugative plasmids). CRISPR clusters contain sequences complementary to antecedent mobile elements and target invading nucleic acids. CRISPR clusters are transcribed and processed into CRISPR RNA (crRNA). Functions as a ssRNA-specific endoribonuclease. Involved in the integration of spacer DNA into the CRISPR cassette.</text>
</comment>
<evidence type="ECO:0000256" key="8">
    <source>
        <dbReference type="ARBA" id="ARBA00023118"/>
    </source>
</evidence>
<gene>
    <name evidence="9 10" type="primary">cas2</name>
    <name evidence="10" type="ORF">DJ013_05645</name>
</gene>
<evidence type="ECO:0000256" key="6">
    <source>
        <dbReference type="ARBA" id="ARBA00022801"/>
    </source>
</evidence>
<protein>
    <recommendedName>
        <fullName evidence="9">CRISPR-associated endoribonuclease Cas2</fullName>
        <ecNumber evidence="9">3.1.-.-</ecNumber>
    </recommendedName>
</protein>
<keyword evidence="3 9" id="KW-0540">Nuclease</keyword>
<keyword evidence="5 9" id="KW-0255">Endonuclease</keyword>
<evidence type="ECO:0000256" key="9">
    <source>
        <dbReference type="HAMAP-Rule" id="MF_01471"/>
    </source>
</evidence>
<keyword evidence="6 9" id="KW-0378">Hydrolase</keyword>
<evidence type="ECO:0000313" key="11">
    <source>
        <dbReference type="Proteomes" id="UP000249873"/>
    </source>
</evidence>
<dbReference type="SUPFAM" id="SSF143430">
    <property type="entry name" value="TTP0101/SSO1404-like"/>
    <property type="match status" value="1"/>
</dbReference>
<dbReference type="GO" id="GO:0051607">
    <property type="term" value="P:defense response to virus"/>
    <property type="evidence" value="ECO:0007669"/>
    <property type="project" value="UniProtKB-UniRule"/>
</dbReference>
<dbReference type="GO" id="GO:0043571">
    <property type="term" value="P:maintenance of CRISPR repeat elements"/>
    <property type="evidence" value="ECO:0007669"/>
    <property type="project" value="UniProtKB-UniRule"/>
</dbReference>
<keyword evidence="4 9" id="KW-0479">Metal-binding</keyword>
<dbReference type="AlphaFoldDB" id="A0A2Z4G958"/>
<evidence type="ECO:0000256" key="3">
    <source>
        <dbReference type="ARBA" id="ARBA00022722"/>
    </source>
</evidence>
<dbReference type="EC" id="3.1.-.-" evidence="9"/>
<evidence type="ECO:0000256" key="1">
    <source>
        <dbReference type="ARBA" id="ARBA00001946"/>
    </source>
</evidence>
<dbReference type="EMBL" id="CP029480">
    <property type="protein sequence ID" value="AWV97674.1"/>
    <property type="molecule type" value="Genomic_DNA"/>
</dbReference>
<dbReference type="GO" id="GO:0004521">
    <property type="term" value="F:RNA endonuclease activity"/>
    <property type="evidence" value="ECO:0007669"/>
    <property type="project" value="InterPro"/>
</dbReference>
<evidence type="ECO:0000256" key="4">
    <source>
        <dbReference type="ARBA" id="ARBA00022723"/>
    </source>
</evidence>
<keyword evidence="8 9" id="KW-0051">Antiviral defense</keyword>
<dbReference type="GO" id="GO:0016787">
    <property type="term" value="F:hydrolase activity"/>
    <property type="evidence" value="ECO:0007669"/>
    <property type="project" value="UniProtKB-KW"/>
</dbReference>
<dbReference type="GO" id="GO:0046872">
    <property type="term" value="F:metal ion binding"/>
    <property type="evidence" value="ECO:0007669"/>
    <property type="project" value="UniProtKB-UniRule"/>
</dbReference>
<dbReference type="Pfam" id="PF09827">
    <property type="entry name" value="CRISPR_Cas2"/>
    <property type="match status" value="1"/>
</dbReference>
<name>A0A2Z4G958_9BACT</name>
<dbReference type="KEGG" id="als:DJ013_05645"/>
<evidence type="ECO:0000256" key="5">
    <source>
        <dbReference type="ARBA" id="ARBA00022759"/>
    </source>
</evidence>
<dbReference type="HAMAP" id="MF_01471">
    <property type="entry name" value="Cas2"/>
    <property type="match status" value="1"/>
</dbReference>
<evidence type="ECO:0000256" key="7">
    <source>
        <dbReference type="ARBA" id="ARBA00022842"/>
    </source>
</evidence>
<feature type="binding site" evidence="9">
    <location>
        <position position="8"/>
    </location>
    <ligand>
        <name>Mg(2+)</name>
        <dbReference type="ChEBI" id="CHEBI:18420"/>
        <note>catalytic</note>
    </ligand>
</feature>
<dbReference type="Proteomes" id="UP000249873">
    <property type="component" value="Chromosome"/>
</dbReference>
<keyword evidence="7 9" id="KW-0460">Magnesium</keyword>
<reference evidence="10 11" key="1">
    <citation type="submission" date="2018-05" db="EMBL/GenBank/DDBJ databases">
        <title>Complete genome sequence of Arcticibacterium luteifluviistationis SM1504T, a cytophagaceae bacterium isolated from Arctic surface seawater.</title>
        <authorList>
            <person name="Li Y."/>
            <person name="Qin Q.-L."/>
        </authorList>
    </citation>
    <scope>NUCLEOTIDE SEQUENCE [LARGE SCALE GENOMIC DNA]</scope>
    <source>
        <strain evidence="10 11">SM1504</strain>
    </source>
</reference>